<feature type="compositionally biased region" description="Low complexity" evidence="1">
    <location>
        <begin position="111"/>
        <end position="121"/>
    </location>
</feature>
<dbReference type="OrthoDB" id="3365519at2759"/>
<feature type="region of interest" description="Disordered" evidence="1">
    <location>
        <begin position="688"/>
        <end position="957"/>
    </location>
</feature>
<evidence type="ECO:0000313" key="2">
    <source>
        <dbReference type="EMBL" id="GBE84243.1"/>
    </source>
</evidence>
<feature type="compositionally biased region" description="Polar residues" evidence="1">
    <location>
        <begin position="621"/>
        <end position="633"/>
    </location>
</feature>
<dbReference type="EMBL" id="BFAD01000006">
    <property type="protein sequence ID" value="GBE84243.1"/>
    <property type="molecule type" value="Genomic_DNA"/>
</dbReference>
<feature type="compositionally biased region" description="Low complexity" evidence="1">
    <location>
        <begin position="11"/>
        <end position="31"/>
    </location>
</feature>
<dbReference type="Proteomes" id="UP000287166">
    <property type="component" value="Unassembled WGS sequence"/>
</dbReference>
<feature type="compositionally biased region" description="Basic and acidic residues" evidence="1">
    <location>
        <begin position="724"/>
        <end position="733"/>
    </location>
</feature>
<feature type="compositionally biased region" description="Low complexity" evidence="1">
    <location>
        <begin position="795"/>
        <end position="821"/>
    </location>
</feature>
<feature type="compositionally biased region" description="Low complexity" evidence="1">
    <location>
        <begin position="842"/>
        <end position="855"/>
    </location>
</feature>
<evidence type="ECO:0000256" key="1">
    <source>
        <dbReference type="SAM" id="MobiDB-lite"/>
    </source>
</evidence>
<feature type="compositionally biased region" description="Polar residues" evidence="1">
    <location>
        <begin position="1132"/>
        <end position="1151"/>
    </location>
</feature>
<accession>A0A401GPV0</accession>
<feature type="compositionally biased region" description="Polar residues" evidence="1">
    <location>
        <begin position="82"/>
        <end position="103"/>
    </location>
</feature>
<feature type="compositionally biased region" description="Low complexity" evidence="1">
    <location>
        <begin position="513"/>
        <end position="525"/>
    </location>
</feature>
<sequence length="1434" mass="155789">MKKLRRKRSSIDISAPAAISSTSAPTATIPPLYARFAKTRDGVYPEPALVENNSRTGRGERARKDSANGNRRPDERVFLTAASRSSSQGRGEQTEGPRTQTQVRAVHRKPVAPAAAAAVAAESRHHESETTYGHKHAASWDSTMHTQPVSTASAAAAAEESRHHRSGSSQAAPPSVTRYHSAVVPPHVNLIQSLENTISSQSLAQHIHHPGTSHENTQPEARQKHSRDDGISPQRFLAVPSAAGKDSRYNVSTMAQAPGAPNPPRIHRIPSLERGMLPESFSPARETRDGRQAGPPPTRDPSSHRERKISSSSRHGHALPTPPPSSTSSIMSPRSTASHVPPSAHPVVAPWQHSTAGESSAAPRMSSRSSSSHSSGPTPRRKYSLLAAFGPPMPKPEPQTLSMPSNADSRTEKTIIHSPQSTSVREAEANVHDRRNAIIGVPVQEAPAFSLPQSPQRRTHRVPVPVDPPFSSARMSAAIPIPPPVLPRPQSPIVPQHGLQRSDHSVFSLGSGVPSVPSARSHSSSLKTPEVPLNPPPSAQASGSSIPPLVPPKTPLPPSLGALPDISAFSPFMHPSDLSALAPQTPPKLPHEPFAPPTPQKPQLDPLPPQTPSKSQHETLAPSTESGPRNTSVSPPPDGSSHSSTASMSQSGLVRGRPLIFAAMAATETDTGVLEVQRDVSFEVVHAPSEERDATFNQNTSFGHGYPTPRSPSPPLPEVAPTELPKHNREGSKASRILGWFRGGDKSRAHGDRRFPSEQKHRSGKESPLPADPLRPRKLCKTSSQQRRRANSNQSEDSVAAGVASAVRVESSSTEGSPSTPLHTSSSMPQLGSPIQLYRNGSISSVESVSPSKSVLGDTSQPHRSKSSRDGNGVKTLTKRQVEKLQNRIPSIDNHSPRGSEEAPATGPVLAKPPTPISPEEYAQARSRRRGERLQKTRPVGFEPRFREAASPAGVGPPVEVKEPTYYPLARHLTDPTLLSALLPYLSFYEWCVVARVNKEVRTAVEDRRELTELVLERYLKTVGYTRWWWDGLDPLFLTIQDLHSYMRGVSMPMHQYSRLASAYLQSRDASQADLMRELTLCCRAFTRLVLRLRAQAETEAAHNASIEAVEGPLPTSASSVRSPSRSAQHSRVGSMSRNTSRAPSPSSTISHARGQSYHSGTRVNTFHSPLFRLRRAPLLQVFVPSPEGDWLSDAGVLECEDELKRAGVIHLMRAGDVVWDTAVGDEGNAGRMLWDGTYLIDLNYTFSRIGEVPHYLPTLAFPPSYFHRVIRSVGSGNPICYVDISPWGEEIASNLQLMQDKVKTETPQGSYHTVMRWVHRSSFVIRQPPPAKLIRIPVPPTVGPGPAAHGAWVVDPGWYGTVVVEAEGTNEGLADLQARCKGAFPPRAVGASPHVHRPPKDHRSLVFRILRERSRPGEIWIRTVREEERLLPS</sequence>
<keyword evidence="3" id="KW-1185">Reference proteome</keyword>
<feature type="compositionally biased region" description="Low complexity" evidence="1">
    <location>
        <begin position="326"/>
        <end position="350"/>
    </location>
</feature>
<reference evidence="2 3" key="1">
    <citation type="journal article" date="2018" name="Sci. Rep.">
        <title>Genome sequence of the cauliflower mushroom Sparassis crispa (Hanabiratake) and its association with beneficial usage.</title>
        <authorList>
            <person name="Kiyama R."/>
            <person name="Furutani Y."/>
            <person name="Kawaguchi K."/>
            <person name="Nakanishi T."/>
        </authorList>
    </citation>
    <scope>NUCLEOTIDE SEQUENCE [LARGE SCALE GENOMIC DNA]</scope>
</reference>
<feature type="compositionally biased region" description="Pro residues" evidence="1">
    <location>
        <begin position="584"/>
        <end position="611"/>
    </location>
</feature>
<dbReference type="GeneID" id="38781160"/>
<organism evidence="2 3">
    <name type="scientific">Sparassis crispa</name>
    <dbReference type="NCBI Taxonomy" id="139825"/>
    <lineage>
        <taxon>Eukaryota</taxon>
        <taxon>Fungi</taxon>
        <taxon>Dikarya</taxon>
        <taxon>Basidiomycota</taxon>
        <taxon>Agaricomycotina</taxon>
        <taxon>Agaricomycetes</taxon>
        <taxon>Polyporales</taxon>
        <taxon>Sparassidaceae</taxon>
        <taxon>Sparassis</taxon>
    </lineage>
</organism>
<feature type="compositionally biased region" description="Low complexity" evidence="1">
    <location>
        <begin position="359"/>
        <end position="375"/>
    </location>
</feature>
<feature type="region of interest" description="Disordered" evidence="1">
    <location>
        <begin position="448"/>
        <end position="652"/>
    </location>
</feature>
<dbReference type="RefSeq" id="XP_027615156.1">
    <property type="nucleotide sequence ID" value="XM_027759355.1"/>
</dbReference>
<feature type="region of interest" description="Disordered" evidence="1">
    <location>
        <begin position="202"/>
        <end position="428"/>
    </location>
</feature>
<feature type="compositionally biased region" description="Low complexity" evidence="1">
    <location>
        <begin position="640"/>
        <end position="651"/>
    </location>
</feature>
<feature type="compositionally biased region" description="Polar residues" evidence="1">
    <location>
        <begin position="140"/>
        <end position="151"/>
    </location>
</feature>
<feature type="compositionally biased region" description="Basic and acidic residues" evidence="1">
    <location>
        <begin position="743"/>
        <end position="765"/>
    </location>
</feature>
<feature type="compositionally biased region" description="Pro residues" evidence="1">
    <location>
        <begin position="709"/>
        <end position="718"/>
    </location>
</feature>
<evidence type="ECO:0008006" key="4">
    <source>
        <dbReference type="Google" id="ProtNLM"/>
    </source>
</evidence>
<feature type="compositionally biased region" description="Polar residues" evidence="1">
    <location>
        <begin position="399"/>
        <end position="408"/>
    </location>
</feature>
<feature type="region of interest" description="Disordered" evidence="1">
    <location>
        <begin position="1"/>
        <end position="177"/>
    </location>
</feature>
<feature type="compositionally biased region" description="Basic residues" evidence="1">
    <location>
        <begin position="776"/>
        <end position="790"/>
    </location>
</feature>
<comment type="caution">
    <text evidence="2">The sequence shown here is derived from an EMBL/GenBank/DDBJ whole genome shotgun (WGS) entry which is preliminary data.</text>
</comment>
<gene>
    <name evidence="2" type="ORF">SCP_0602210</name>
</gene>
<feature type="compositionally biased region" description="Pro residues" evidence="1">
    <location>
        <begin position="480"/>
        <end position="492"/>
    </location>
</feature>
<feature type="compositionally biased region" description="Pro residues" evidence="1">
    <location>
        <begin position="548"/>
        <end position="558"/>
    </location>
</feature>
<feature type="compositionally biased region" description="Low complexity" evidence="1">
    <location>
        <begin position="1117"/>
        <end position="1131"/>
    </location>
</feature>
<evidence type="ECO:0000313" key="3">
    <source>
        <dbReference type="Proteomes" id="UP000287166"/>
    </source>
</evidence>
<feature type="compositionally biased region" description="Basic and acidic residues" evidence="1">
    <location>
        <begin position="57"/>
        <end position="77"/>
    </location>
</feature>
<feature type="compositionally biased region" description="Basic and acidic residues" evidence="1">
    <location>
        <begin position="221"/>
        <end position="230"/>
    </location>
</feature>
<proteinExistence type="predicted"/>
<dbReference type="InParanoid" id="A0A401GPV0"/>
<dbReference type="STRING" id="139825.A0A401GPV0"/>
<name>A0A401GPV0_9APHY</name>
<feature type="region of interest" description="Disordered" evidence="1">
    <location>
        <begin position="1113"/>
        <end position="1162"/>
    </location>
</feature>
<protein>
    <recommendedName>
        <fullName evidence="4">F-box domain-containing protein</fullName>
    </recommendedName>
</protein>